<dbReference type="InterPro" id="IPR038717">
    <property type="entry name" value="Tc1-like_DDE_dom"/>
</dbReference>
<dbReference type="Pfam" id="PF13358">
    <property type="entry name" value="DDE_3"/>
    <property type="match status" value="1"/>
</dbReference>
<proteinExistence type="predicted"/>
<dbReference type="InterPro" id="IPR036397">
    <property type="entry name" value="RNaseH_sf"/>
</dbReference>
<feature type="domain" description="Tc1-like transposase DDE" evidence="1">
    <location>
        <begin position="52"/>
        <end position="101"/>
    </location>
</feature>
<dbReference type="Proteomes" id="UP000054359">
    <property type="component" value="Unassembled WGS sequence"/>
</dbReference>
<accession>A0A087TQT6</accession>
<keyword evidence="3" id="KW-1185">Reference proteome</keyword>
<gene>
    <name evidence="2" type="ORF">X975_19080</name>
</gene>
<evidence type="ECO:0000259" key="1">
    <source>
        <dbReference type="Pfam" id="PF13358"/>
    </source>
</evidence>
<feature type="non-terminal residue" evidence="2">
    <location>
        <position position="155"/>
    </location>
</feature>
<dbReference type="EMBL" id="KK116338">
    <property type="protein sequence ID" value="KFM67475.1"/>
    <property type="molecule type" value="Genomic_DNA"/>
</dbReference>
<organism evidence="2 3">
    <name type="scientific">Stegodyphus mimosarum</name>
    <name type="common">African social velvet spider</name>
    <dbReference type="NCBI Taxonomy" id="407821"/>
    <lineage>
        <taxon>Eukaryota</taxon>
        <taxon>Metazoa</taxon>
        <taxon>Ecdysozoa</taxon>
        <taxon>Arthropoda</taxon>
        <taxon>Chelicerata</taxon>
        <taxon>Arachnida</taxon>
        <taxon>Araneae</taxon>
        <taxon>Araneomorphae</taxon>
        <taxon>Entelegynae</taxon>
        <taxon>Eresoidea</taxon>
        <taxon>Eresidae</taxon>
        <taxon>Stegodyphus</taxon>
    </lineage>
</organism>
<protein>
    <submittedName>
        <fullName evidence="2">Transposable element Tcb2 transposase</fullName>
    </submittedName>
</protein>
<dbReference type="GO" id="GO:0003676">
    <property type="term" value="F:nucleic acid binding"/>
    <property type="evidence" value="ECO:0007669"/>
    <property type="project" value="InterPro"/>
</dbReference>
<name>A0A087TQT6_STEMI</name>
<dbReference type="STRING" id="407821.A0A087TQT6"/>
<sequence length="155" mass="18001">MLNGRTELHVFNKCSVTGDPYCQEVILLNVRLFQGVIGADFIFMDDNARTQQTPAFHTRAFQTLLENEDITRMDWPTYSPGINLIEHVWDTLRRRFLVRSHPPANTQQLKQMLIEEWARVPQDLLDNLVLSMERRCEATIEMISRGVMAKRTPVA</sequence>
<dbReference type="Gene3D" id="3.30.420.10">
    <property type="entry name" value="Ribonuclease H-like superfamily/Ribonuclease H"/>
    <property type="match status" value="1"/>
</dbReference>
<reference evidence="2 3" key="1">
    <citation type="submission" date="2013-11" db="EMBL/GenBank/DDBJ databases">
        <title>Genome sequencing of Stegodyphus mimosarum.</title>
        <authorList>
            <person name="Bechsgaard J."/>
        </authorList>
    </citation>
    <scope>NUCLEOTIDE SEQUENCE [LARGE SCALE GENOMIC DNA]</scope>
</reference>
<evidence type="ECO:0000313" key="3">
    <source>
        <dbReference type="Proteomes" id="UP000054359"/>
    </source>
</evidence>
<evidence type="ECO:0000313" key="2">
    <source>
        <dbReference type="EMBL" id="KFM67475.1"/>
    </source>
</evidence>
<dbReference type="AlphaFoldDB" id="A0A087TQT6"/>
<dbReference type="OrthoDB" id="9996331at2759"/>